<dbReference type="GeneID" id="5717381"/>
<keyword evidence="1" id="KW-0732">Signal</keyword>
<dbReference type="RefSeq" id="XP_042914294.1">
    <property type="nucleotide sequence ID" value="XM_043071835.1"/>
</dbReference>
<feature type="signal peptide" evidence="1">
    <location>
        <begin position="1"/>
        <end position="40"/>
    </location>
</feature>
<accession>A0A2K3CNM9</accession>
<dbReference type="OrthoDB" id="528403at2759"/>
<dbReference type="EMBL" id="CM008978">
    <property type="protein sequence ID" value="PNW69886.1"/>
    <property type="molecule type" value="Genomic_DNA"/>
</dbReference>
<feature type="chain" id="PRO_5014294293" evidence="1">
    <location>
        <begin position="41"/>
        <end position="256"/>
    </location>
</feature>
<evidence type="ECO:0000256" key="1">
    <source>
        <dbReference type="SAM" id="SignalP"/>
    </source>
</evidence>
<proteinExistence type="predicted"/>
<reference evidence="2 3" key="1">
    <citation type="journal article" date="2007" name="Science">
        <title>The Chlamydomonas genome reveals the evolution of key animal and plant functions.</title>
        <authorList>
            <person name="Merchant S.S."/>
            <person name="Prochnik S.E."/>
            <person name="Vallon O."/>
            <person name="Harris E.H."/>
            <person name="Karpowicz S.J."/>
            <person name="Witman G.B."/>
            <person name="Terry A."/>
            <person name="Salamov A."/>
            <person name="Fritz-Laylin L.K."/>
            <person name="Marechal-Drouard L."/>
            <person name="Marshall W.F."/>
            <person name="Qu L.H."/>
            <person name="Nelson D.R."/>
            <person name="Sanderfoot A.A."/>
            <person name="Spalding M.H."/>
            <person name="Kapitonov V.V."/>
            <person name="Ren Q."/>
            <person name="Ferris P."/>
            <person name="Lindquist E."/>
            <person name="Shapiro H."/>
            <person name="Lucas S.M."/>
            <person name="Grimwood J."/>
            <person name="Schmutz J."/>
            <person name="Cardol P."/>
            <person name="Cerutti H."/>
            <person name="Chanfreau G."/>
            <person name="Chen C.L."/>
            <person name="Cognat V."/>
            <person name="Croft M.T."/>
            <person name="Dent R."/>
            <person name="Dutcher S."/>
            <person name="Fernandez E."/>
            <person name="Fukuzawa H."/>
            <person name="Gonzalez-Ballester D."/>
            <person name="Gonzalez-Halphen D."/>
            <person name="Hallmann A."/>
            <person name="Hanikenne M."/>
            <person name="Hippler M."/>
            <person name="Inwood W."/>
            <person name="Jabbari K."/>
            <person name="Kalanon M."/>
            <person name="Kuras R."/>
            <person name="Lefebvre P.A."/>
            <person name="Lemaire S.D."/>
            <person name="Lobanov A.V."/>
            <person name="Lohr M."/>
            <person name="Manuell A."/>
            <person name="Meier I."/>
            <person name="Mets L."/>
            <person name="Mittag M."/>
            <person name="Mittelmeier T."/>
            <person name="Moroney J.V."/>
            <person name="Moseley J."/>
            <person name="Napoli C."/>
            <person name="Nedelcu A.M."/>
            <person name="Niyogi K."/>
            <person name="Novoselov S.V."/>
            <person name="Paulsen I.T."/>
            <person name="Pazour G."/>
            <person name="Purton S."/>
            <person name="Ral J.P."/>
            <person name="Riano-Pachon D.M."/>
            <person name="Riekhof W."/>
            <person name="Rymarquis L."/>
            <person name="Schroda M."/>
            <person name="Stern D."/>
            <person name="Umen J."/>
            <person name="Willows R."/>
            <person name="Wilson N."/>
            <person name="Zimmer S.L."/>
            <person name="Allmer J."/>
            <person name="Balk J."/>
            <person name="Bisova K."/>
            <person name="Chen C.J."/>
            <person name="Elias M."/>
            <person name="Gendler K."/>
            <person name="Hauser C."/>
            <person name="Lamb M.R."/>
            <person name="Ledford H."/>
            <person name="Long J.C."/>
            <person name="Minagawa J."/>
            <person name="Page M.D."/>
            <person name="Pan J."/>
            <person name="Pootakham W."/>
            <person name="Roje S."/>
            <person name="Rose A."/>
            <person name="Stahlberg E."/>
            <person name="Terauchi A.M."/>
            <person name="Yang P."/>
            <person name="Ball S."/>
            <person name="Bowler C."/>
            <person name="Dieckmann C.L."/>
            <person name="Gladyshev V.N."/>
            <person name="Green P."/>
            <person name="Jorgensen R."/>
            <person name="Mayfield S."/>
            <person name="Mueller-Roeber B."/>
            <person name="Rajamani S."/>
            <person name="Sayre R.T."/>
            <person name="Brokstein P."/>
            <person name="Dubchak I."/>
            <person name="Goodstein D."/>
            <person name="Hornick L."/>
            <person name="Huang Y.W."/>
            <person name="Jhaveri J."/>
            <person name="Luo Y."/>
            <person name="Martinez D."/>
            <person name="Ngau W.C."/>
            <person name="Otillar B."/>
            <person name="Poliakov A."/>
            <person name="Porter A."/>
            <person name="Szajkowski L."/>
            <person name="Werner G."/>
            <person name="Zhou K."/>
            <person name="Grigoriev I.V."/>
            <person name="Rokhsar D.S."/>
            <person name="Grossman A.R."/>
        </authorList>
    </citation>
    <scope>NUCLEOTIDE SEQUENCE [LARGE SCALE GENOMIC DNA]</scope>
    <source>
        <strain evidence="3">CC-503</strain>
        <strain evidence="2">CC-503 cw92 mt+</strain>
    </source>
</reference>
<name>A0A2K3CNM9_CHLRE</name>
<dbReference type="EMBL" id="CM008978">
    <property type="protein sequence ID" value="PNW69887.1"/>
    <property type="molecule type" value="Genomic_DNA"/>
</dbReference>
<sequence length="256" mass="29041">MRPRLSCRKLWPSGSGKRCIPWSIPWSTLLLFLVSLPASAVRPPPREQPMVQYFMNFGKCTRQQQEYGTWLLYFNMTEQRLAGHDKLVFWLDTRGMSPVNTTSFGDVQPATFPIRQVNFAYFNATLGVQRWSPELDRTPYRETSSWYRIQVDGKRISTIKDLKDSGRNTRTSSIYSLKGTLNGAIKPAKERYKIEILKSCSTAIGCVTIPDPAKVFVNAAGHVAYAFWNVGQSLTVNGVQVKDHAWCPVQTAIVVR</sequence>
<keyword evidence="3" id="KW-1185">Reference proteome</keyword>
<dbReference type="Gramene" id="PNW69887">
    <property type="protein sequence ID" value="PNW69887"/>
    <property type="gene ID" value="CHLRE_17g696800v5"/>
</dbReference>
<dbReference type="AlphaFoldDB" id="A0A2K3CNM9"/>
<gene>
    <name evidence="2" type="ORF">CHLRE_17g696800v5</name>
</gene>
<dbReference type="Proteomes" id="UP000006906">
    <property type="component" value="Chromosome 17"/>
</dbReference>
<dbReference type="Gramene" id="PNW69886">
    <property type="protein sequence ID" value="PNW69886"/>
    <property type="gene ID" value="CHLRE_17g696800v5"/>
</dbReference>
<organism evidence="2 3">
    <name type="scientific">Chlamydomonas reinhardtii</name>
    <name type="common">Chlamydomonas smithii</name>
    <dbReference type="NCBI Taxonomy" id="3055"/>
    <lineage>
        <taxon>Eukaryota</taxon>
        <taxon>Viridiplantae</taxon>
        <taxon>Chlorophyta</taxon>
        <taxon>core chlorophytes</taxon>
        <taxon>Chlorophyceae</taxon>
        <taxon>CS clade</taxon>
        <taxon>Chlamydomonadales</taxon>
        <taxon>Chlamydomonadaceae</taxon>
        <taxon>Chlamydomonas</taxon>
    </lineage>
</organism>
<dbReference type="ExpressionAtlas" id="A0A2K3CNM9">
    <property type="expression patterns" value="baseline and differential"/>
</dbReference>
<evidence type="ECO:0000313" key="2">
    <source>
        <dbReference type="EMBL" id="PNW69886.1"/>
    </source>
</evidence>
<reference evidence="2" key="2">
    <citation type="submission" date="2017-07" db="EMBL/GenBank/DDBJ databases">
        <title>WGS assembly of Chlamydomonas reinhardtii.</title>
        <authorList>
            <consortium name="Chlamydomonas Annotation Team"/>
            <consortium name="JGI Annotation Team"/>
            <person name="Merchant S.S."/>
            <person name="Prochnik S.E."/>
            <person name="Vallon O."/>
            <person name="Harris E.H."/>
            <person name="Karpowicz S.J."/>
            <person name="Witman G.B."/>
            <person name="Terry A."/>
            <person name="Salamov A."/>
            <person name="Fritz-Laylin L.K."/>
            <person name="Marechal-Drouard L."/>
            <person name="Marshall W.F."/>
            <person name="Qu L.H."/>
            <person name="Nelson D.R."/>
            <person name="Sanderfoot A.A."/>
            <person name="Spalding M.H."/>
            <person name="Kapitonov V.V."/>
            <person name="Ren Q."/>
            <person name="Ferris P."/>
            <person name="Lindquist E."/>
            <person name="Shapiro H."/>
            <person name="Lucas S.M."/>
            <person name="Grimwood J."/>
            <person name="Schmutz J."/>
            <person name="Grigoriev I.V."/>
            <person name="Rokhsar D.S."/>
        </authorList>
    </citation>
    <scope>NUCLEOTIDE SEQUENCE</scope>
    <source>
        <strain evidence="2">CC-503 cw92 mt+</strain>
    </source>
</reference>
<dbReference type="KEGG" id="cre:CHLRE_17g696800v5"/>
<protein>
    <submittedName>
        <fullName evidence="2">Uncharacterized protein</fullName>
    </submittedName>
</protein>
<dbReference type="RefSeq" id="XP_001691649.2">
    <property type="nucleotide sequence ID" value="XM_001691597.2"/>
</dbReference>
<evidence type="ECO:0000313" key="3">
    <source>
        <dbReference type="Proteomes" id="UP000006906"/>
    </source>
</evidence>
<dbReference type="PaxDb" id="3055-EDP04757"/>